<evidence type="ECO:0000256" key="4">
    <source>
        <dbReference type="ARBA" id="ARBA00022723"/>
    </source>
</evidence>
<dbReference type="GO" id="GO:0005829">
    <property type="term" value="C:cytosol"/>
    <property type="evidence" value="ECO:0007669"/>
    <property type="project" value="TreeGrafter"/>
</dbReference>
<feature type="domain" description="Dyp-type peroxidase N-terminal" evidence="9">
    <location>
        <begin position="56"/>
        <end position="195"/>
    </location>
</feature>
<evidence type="ECO:0000256" key="1">
    <source>
        <dbReference type="ARBA" id="ARBA00001970"/>
    </source>
</evidence>
<dbReference type="GO" id="GO:0046872">
    <property type="term" value="F:metal ion binding"/>
    <property type="evidence" value="ECO:0007669"/>
    <property type="project" value="UniProtKB-KW"/>
</dbReference>
<dbReference type="PANTHER" id="PTHR30521:SF4">
    <property type="entry name" value="DEFERROCHELATASE"/>
    <property type="match status" value="1"/>
</dbReference>
<keyword evidence="3" id="KW-0349">Heme</keyword>
<protein>
    <submittedName>
        <fullName evidence="11">Peroxidase</fullName>
    </submittedName>
</protein>
<evidence type="ECO:0000256" key="6">
    <source>
        <dbReference type="ARBA" id="ARBA00023002"/>
    </source>
</evidence>
<comment type="caution">
    <text evidence="11">The sequence shown here is derived from an EMBL/GenBank/DDBJ whole genome shotgun (WGS) entry which is preliminary data.</text>
</comment>
<dbReference type="InterPro" id="IPR006314">
    <property type="entry name" value="Dyp_peroxidase"/>
</dbReference>
<keyword evidence="2 11" id="KW-0575">Peroxidase</keyword>
<evidence type="ECO:0000256" key="7">
    <source>
        <dbReference type="ARBA" id="ARBA00023004"/>
    </source>
</evidence>
<organism evidence="11 12">
    <name type="scientific">Rhodococcoides kyotonense</name>
    <dbReference type="NCBI Taxonomy" id="398843"/>
    <lineage>
        <taxon>Bacteria</taxon>
        <taxon>Bacillati</taxon>
        <taxon>Actinomycetota</taxon>
        <taxon>Actinomycetes</taxon>
        <taxon>Mycobacteriales</taxon>
        <taxon>Nocardiaceae</taxon>
        <taxon>Rhodococcoides</taxon>
    </lineage>
</organism>
<dbReference type="InterPro" id="IPR006311">
    <property type="entry name" value="TAT_signal"/>
</dbReference>
<sequence>MADRAPQRSNAFSRRRLLGGGAVALGAAGAAAYGISRETGEAVFGGEVVQFHGKHQAGIATPPQAHGTFVAFDLDDGAGRDDVIAILRMWTADASRLTQGLPALADTEPELAESPSRLTVTVGLGPGAFTAAGVASPVTPLPAFGIDRLEPRWSDGDLLLQVCADDPVPVAHAVRVLTKNVRSMASIRWVQRGFRSARGSQASGTTMRNLMGQVDGTENPSPTTDFDALVWNETGGTSLVVRRIAVELDTWDELDRGGREFAVGRRLDTGAPLTGEFEHDTADFAATDKFGVPVISPASHIARARHRHDGERFFRRAYNYDDPPTSGSSSNSGLVFAAYQRDVVGQFLPVQRRLDEHDALNEWTTPVGSAVFAVPAGVDDGGYLGEGML</sequence>
<keyword evidence="6" id="KW-0560">Oxidoreductase</keyword>
<evidence type="ECO:0000259" key="10">
    <source>
        <dbReference type="Pfam" id="PF20628"/>
    </source>
</evidence>
<keyword evidence="4" id="KW-0479">Metal-binding</keyword>
<name>A0A177YKF0_9NOCA</name>
<evidence type="ECO:0000259" key="9">
    <source>
        <dbReference type="Pfam" id="PF04261"/>
    </source>
</evidence>
<dbReference type="Proteomes" id="UP000077519">
    <property type="component" value="Unassembled WGS sequence"/>
</dbReference>
<dbReference type="InterPro" id="IPR048328">
    <property type="entry name" value="Dyp_perox_C"/>
</dbReference>
<dbReference type="Pfam" id="PF20628">
    <property type="entry name" value="Dyp_perox_C"/>
    <property type="match status" value="1"/>
</dbReference>
<evidence type="ECO:0000256" key="2">
    <source>
        <dbReference type="ARBA" id="ARBA00022559"/>
    </source>
</evidence>
<keyword evidence="12" id="KW-1185">Reference proteome</keyword>
<dbReference type="SUPFAM" id="SSF54909">
    <property type="entry name" value="Dimeric alpha+beta barrel"/>
    <property type="match status" value="1"/>
</dbReference>
<feature type="domain" description="Dyp-type peroxidase C-terminal" evidence="10">
    <location>
        <begin position="207"/>
        <end position="378"/>
    </location>
</feature>
<evidence type="ECO:0000313" key="11">
    <source>
        <dbReference type="EMBL" id="OAK55955.1"/>
    </source>
</evidence>
<comment type="similarity">
    <text evidence="8">Belongs to the DyP-type peroxidase family.</text>
</comment>
<dbReference type="PANTHER" id="PTHR30521">
    <property type="entry name" value="DEFERROCHELATASE/PEROXIDASE"/>
    <property type="match status" value="1"/>
</dbReference>
<gene>
    <name evidence="11" type="ORF">A3K89_18780</name>
</gene>
<evidence type="ECO:0000256" key="8">
    <source>
        <dbReference type="ARBA" id="ARBA00025737"/>
    </source>
</evidence>
<reference evidence="11 12" key="1">
    <citation type="submission" date="2016-03" db="EMBL/GenBank/DDBJ databases">
        <title>Genome sequence of Rhodococcus kyotonensis KB10.</title>
        <authorList>
            <person name="Jeong H."/>
            <person name="Hong C.E."/>
            <person name="Jo S.H."/>
            <person name="Park J.M."/>
        </authorList>
    </citation>
    <scope>NUCLEOTIDE SEQUENCE [LARGE SCALE GENOMIC DNA]</scope>
    <source>
        <strain evidence="11 12">KB10</strain>
    </source>
</reference>
<dbReference type="Pfam" id="PF04261">
    <property type="entry name" value="Dyp_perox_N"/>
    <property type="match status" value="1"/>
</dbReference>
<evidence type="ECO:0000313" key="12">
    <source>
        <dbReference type="Proteomes" id="UP000077519"/>
    </source>
</evidence>
<dbReference type="GO" id="GO:0004601">
    <property type="term" value="F:peroxidase activity"/>
    <property type="evidence" value="ECO:0007669"/>
    <property type="project" value="UniProtKB-KW"/>
</dbReference>
<evidence type="ECO:0000256" key="3">
    <source>
        <dbReference type="ARBA" id="ARBA00022617"/>
    </source>
</evidence>
<evidence type="ECO:0000256" key="5">
    <source>
        <dbReference type="ARBA" id="ARBA00022729"/>
    </source>
</evidence>
<comment type="cofactor">
    <cofactor evidence="1">
        <name>heme b</name>
        <dbReference type="ChEBI" id="CHEBI:60344"/>
    </cofactor>
</comment>
<dbReference type="AlphaFoldDB" id="A0A177YKF0"/>
<accession>A0A177YKF0</accession>
<dbReference type="PROSITE" id="PS51318">
    <property type="entry name" value="TAT"/>
    <property type="match status" value="1"/>
</dbReference>
<keyword evidence="5" id="KW-0732">Signal</keyword>
<dbReference type="PROSITE" id="PS51404">
    <property type="entry name" value="DYP_PEROXIDASE"/>
    <property type="match status" value="1"/>
</dbReference>
<dbReference type="RefSeq" id="WP_068423268.1">
    <property type="nucleotide sequence ID" value="NZ_LVHI01000007.1"/>
</dbReference>
<dbReference type="InterPro" id="IPR048327">
    <property type="entry name" value="Dyp_perox_N"/>
</dbReference>
<dbReference type="GO" id="GO:0020037">
    <property type="term" value="F:heme binding"/>
    <property type="evidence" value="ECO:0007669"/>
    <property type="project" value="InterPro"/>
</dbReference>
<keyword evidence="7" id="KW-0408">Iron</keyword>
<dbReference type="InterPro" id="IPR011008">
    <property type="entry name" value="Dimeric_a/b-barrel"/>
</dbReference>
<proteinExistence type="inferred from homology"/>
<dbReference type="NCBIfam" id="TIGR01413">
    <property type="entry name" value="Dyp_perox_fam"/>
    <property type="match status" value="1"/>
</dbReference>
<dbReference type="EMBL" id="LVHI01000007">
    <property type="protein sequence ID" value="OAK55955.1"/>
    <property type="molecule type" value="Genomic_DNA"/>
</dbReference>